<sequence length="76" mass="7642">MYGVAASIPLFVGPTVFLLGLLIALVVAAAIVGLLFSLSWRVIAIGALVLGILWLVGVIEFTSGGPSASGLSTMGL</sequence>
<evidence type="ECO:0000313" key="1">
    <source>
        <dbReference type="EMBL" id="RQG98583.1"/>
    </source>
</evidence>
<gene>
    <name evidence="1" type="ORF">EA472_17430</name>
</gene>
<evidence type="ECO:0000313" key="2">
    <source>
        <dbReference type="Proteomes" id="UP000281431"/>
    </source>
</evidence>
<dbReference type="Proteomes" id="UP000281431">
    <property type="component" value="Unassembled WGS sequence"/>
</dbReference>
<reference evidence="1 2" key="1">
    <citation type="submission" date="2018-10" db="EMBL/GenBank/DDBJ databases">
        <title>Natrarchaeobius chitinivorans gen. nov., sp. nov., and Natrarchaeobius haloalkaliphilus sp. nov., alkaliphilic, chitin-utilizing haloarchaea from hypersaline alkaline lakes.</title>
        <authorList>
            <person name="Sorokin D.Y."/>
            <person name="Elcheninov A.G."/>
            <person name="Kostrikina N.A."/>
            <person name="Bale N.J."/>
            <person name="Sinninghe Damste J.S."/>
            <person name="Khijniak T.V."/>
            <person name="Kublanov I.V."/>
            <person name="Toshchakov S.V."/>
        </authorList>
    </citation>
    <scope>NUCLEOTIDE SEQUENCE [LARGE SCALE GENOMIC DNA]</scope>
    <source>
        <strain evidence="1 2">AArcht7</strain>
    </source>
</reference>
<dbReference type="AlphaFoldDB" id="A0A3N6M4V7"/>
<accession>A0A3N6M4V7</accession>
<proteinExistence type="predicted"/>
<name>A0A3N6M4V7_NATCH</name>
<organism evidence="1 2">
    <name type="scientific">Natrarchaeobius chitinivorans</name>
    <dbReference type="NCBI Taxonomy" id="1679083"/>
    <lineage>
        <taxon>Archaea</taxon>
        <taxon>Methanobacteriati</taxon>
        <taxon>Methanobacteriota</taxon>
        <taxon>Stenosarchaea group</taxon>
        <taxon>Halobacteria</taxon>
        <taxon>Halobacteriales</taxon>
        <taxon>Natrialbaceae</taxon>
        <taxon>Natrarchaeobius</taxon>
    </lineage>
</organism>
<comment type="caution">
    <text evidence="1">The sequence shown here is derived from an EMBL/GenBank/DDBJ whole genome shotgun (WGS) entry which is preliminary data.</text>
</comment>
<protein>
    <submittedName>
        <fullName evidence="1">Uncharacterized protein</fullName>
    </submittedName>
</protein>
<keyword evidence="2" id="KW-1185">Reference proteome</keyword>
<dbReference type="EMBL" id="REFZ01000014">
    <property type="protein sequence ID" value="RQG98583.1"/>
    <property type="molecule type" value="Genomic_DNA"/>
</dbReference>